<feature type="region of interest" description="Disordered" evidence="1">
    <location>
        <begin position="15"/>
        <end position="49"/>
    </location>
</feature>
<dbReference type="RefSeq" id="WP_162492327.1">
    <property type="nucleotide sequence ID" value="NZ_CP071249.1"/>
</dbReference>
<organism evidence="3 5">
    <name type="scientific">Turicibacter bilis</name>
    <dbReference type="NCBI Taxonomy" id="2735723"/>
    <lineage>
        <taxon>Bacteria</taxon>
        <taxon>Bacillati</taxon>
        <taxon>Bacillota</taxon>
        <taxon>Erysipelotrichia</taxon>
        <taxon>Erysipelotrichales</taxon>
        <taxon>Turicibacteraceae</taxon>
        <taxon>Turicibacter</taxon>
    </lineage>
</organism>
<feature type="compositionally biased region" description="Basic residues" evidence="1">
    <location>
        <begin position="36"/>
        <end position="49"/>
    </location>
</feature>
<dbReference type="EMBL" id="CP071250">
    <property type="protein sequence ID" value="UUF09754.1"/>
    <property type="molecule type" value="Genomic_DNA"/>
</dbReference>
<gene>
    <name evidence="2" type="ORF">J0J69_01980</name>
    <name evidence="3" type="ORF">J0J70_08225</name>
</gene>
<name>A0A9Q9CIY7_9FIRM</name>
<keyword evidence="4" id="KW-1185">Reference proteome</keyword>
<dbReference type="Proteomes" id="UP001058072">
    <property type="component" value="Chromosome"/>
</dbReference>
<sequence length="49" mass="5422">MSQTKQSIKALLEQKKQATANQKAQLLPSREMVKGQKGKSKRRKAGILG</sequence>
<evidence type="ECO:0000313" key="2">
    <source>
        <dbReference type="EMBL" id="UUF07331.1"/>
    </source>
</evidence>
<proteinExistence type="predicted"/>
<dbReference type="Proteomes" id="UP001058016">
    <property type="component" value="Chromosome"/>
</dbReference>
<evidence type="ECO:0000256" key="1">
    <source>
        <dbReference type="SAM" id="MobiDB-lite"/>
    </source>
</evidence>
<dbReference type="AlphaFoldDB" id="A0A9Q9CIY7"/>
<reference evidence="3 4" key="1">
    <citation type="submission" date="2021-03" db="EMBL/GenBank/DDBJ databases">
        <title>Comparative Genomics and Metabolomics in the genus Turicibacter.</title>
        <authorList>
            <person name="Maki J."/>
            <person name="Looft T."/>
        </authorList>
    </citation>
    <scope>NUCLEOTIDE SEQUENCE</scope>
    <source>
        <strain evidence="3">ISU324</strain>
        <strain evidence="2 4">MMM721</strain>
    </source>
</reference>
<evidence type="ECO:0000313" key="3">
    <source>
        <dbReference type="EMBL" id="UUF09754.1"/>
    </source>
</evidence>
<evidence type="ECO:0000313" key="5">
    <source>
        <dbReference type="Proteomes" id="UP001058072"/>
    </source>
</evidence>
<evidence type="ECO:0000313" key="4">
    <source>
        <dbReference type="Proteomes" id="UP001058016"/>
    </source>
</evidence>
<protein>
    <submittedName>
        <fullName evidence="3">Uncharacterized protein</fullName>
    </submittedName>
</protein>
<accession>A0A9Q9CIY7</accession>
<dbReference type="EMBL" id="CP071249">
    <property type="protein sequence ID" value="UUF07331.1"/>
    <property type="molecule type" value="Genomic_DNA"/>
</dbReference>